<reference evidence="8" key="1">
    <citation type="journal article" date="2019" name="Int. J. Syst. Evol. Microbiol.">
        <title>The Global Catalogue of Microorganisms (GCM) 10K type strain sequencing project: providing services to taxonomists for standard genome sequencing and annotation.</title>
        <authorList>
            <consortium name="The Broad Institute Genomics Platform"/>
            <consortium name="The Broad Institute Genome Sequencing Center for Infectious Disease"/>
            <person name="Wu L."/>
            <person name="Ma J."/>
        </authorList>
    </citation>
    <scope>NUCLEOTIDE SEQUENCE [LARGE SCALE GENOMIC DNA]</scope>
    <source>
        <strain evidence="8">JCM 12125</strain>
    </source>
</reference>
<proteinExistence type="inferred from homology"/>
<dbReference type="PANTHER" id="PTHR12534">
    <property type="entry name" value="30S RIBOSOMAL PROTEIN S2 PROKARYOTIC AND ORGANELLAR"/>
    <property type="match status" value="1"/>
</dbReference>
<dbReference type="InterPro" id="IPR023591">
    <property type="entry name" value="Ribosomal_uS2_flav_dom_sf"/>
</dbReference>
<dbReference type="PRINTS" id="PR00395">
    <property type="entry name" value="RIBOSOMALS2"/>
</dbReference>
<evidence type="ECO:0000256" key="1">
    <source>
        <dbReference type="ARBA" id="ARBA00006242"/>
    </source>
</evidence>
<dbReference type="PROSITE" id="PS00963">
    <property type="entry name" value="RIBOSOMAL_S2_2"/>
    <property type="match status" value="1"/>
</dbReference>
<dbReference type="SUPFAM" id="SSF52313">
    <property type="entry name" value="Ribosomal protein S2"/>
    <property type="match status" value="1"/>
</dbReference>
<dbReference type="InterPro" id="IPR001865">
    <property type="entry name" value="Ribosomal_uS2"/>
</dbReference>
<dbReference type="Gene3D" id="1.10.287.610">
    <property type="entry name" value="Helix hairpin bin"/>
    <property type="match status" value="1"/>
</dbReference>
<comment type="caution">
    <text evidence="7">The sequence shown here is derived from an EMBL/GenBank/DDBJ whole genome shotgun (WGS) entry which is preliminary data.</text>
</comment>
<dbReference type="EMBL" id="JBHSLF010000021">
    <property type="protein sequence ID" value="MFC5344471.1"/>
    <property type="molecule type" value="Genomic_DNA"/>
</dbReference>
<name>A0ABW0FSG2_9CAUL</name>
<dbReference type="InterPro" id="IPR005706">
    <property type="entry name" value="Ribosomal_uS2_bac/mit/plastid"/>
</dbReference>
<evidence type="ECO:0000313" key="8">
    <source>
        <dbReference type="Proteomes" id="UP001596152"/>
    </source>
</evidence>
<organism evidence="7 8">
    <name type="scientific">Brevundimonas staleyi</name>
    <dbReference type="NCBI Taxonomy" id="74326"/>
    <lineage>
        <taxon>Bacteria</taxon>
        <taxon>Pseudomonadati</taxon>
        <taxon>Pseudomonadota</taxon>
        <taxon>Alphaproteobacteria</taxon>
        <taxon>Caulobacterales</taxon>
        <taxon>Caulobacteraceae</taxon>
        <taxon>Brevundimonas</taxon>
    </lineage>
</organism>
<evidence type="ECO:0000256" key="5">
    <source>
        <dbReference type="HAMAP-Rule" id="MF_00291"/>
    </source>
</evidence>
<accession>A0ABW0FSG2</accession>
<dbReference type="InterPro" id="IPR018130">
    <property type="entry name" value="Ribosomal_uS2_CS"/>
</dbReference>
<keyword evidence="2 5" id="KW-0689">Ribosomal protein</keyword>
<dbReference type="Proteomes" id="UP001596152">
    <property type="component" value="Unassembled WGS sequence"/>
</dbReference>
<dbReference type="PROSITE" id="PS00962">
    <property type="entry name" value="RIBOSOMAL_S2_1"/>
    <property type="match status" value="1"/>
</dbReference>
<dbReference type="CDD" id="cd01425">
    <property type="entry name" value="RPS2"/>
    <property type="match status" value="1"/>
</dbReference>
<keyword evidence="8" id="KW-1185">Reference proteome</keyword>
<sequence>MALPEFSMRTLLEAGAHFGHQTHRWNPKMERYIFGARSNIHIIDLSQTMPLFHQALVAVREVAAKGGRVLFVGTKRQAAEPVAEAAKRCAQYYMNNRWLGGTLTNWKTVSGSIARLRELEALMERGGEGRVKKELLTLQREKDKLELSLGGIKDMGSIPDIMFVIDTNKESIAIQEARKLNIPIIAILDTNSDPDGITYPVPGNDDAARAIQTYCDLIADAVLDGLAAGASNAGVDLGASINPEEPMLREASAPVAADAAPEGAEAVAEEILAASGEEAAEETTNA</sequence>
<gene>
    <name evidence="5 7" type="primary">rpsB</name>
    <name evidence="7" type="ORF">ACFPIE_11130</name>
</gene>
<dbReference type="GO" id="GO:0005840">
    <property type="term" value="C:ribosome"/>
    <property type="evidence" value="ECO:0007669"/>
    <property type="project" value="UniProtKB-KW"/>
</dbReference>
<evidence type="ECO:0000256" key="4">
    <source>
        <dbReference type="ARBA" id="ARBA00035256"/>
    </source>
</evidence>
<evidence type="ECO:0000313" key="7">
    <source>
        <dbReference type="EMBL" id="MFC5344471.1"/>
    </source>
</evidence>
<evidence type="ECO:0000256" key="3">
    <source>
        <dbReference type="ARBA" id="ARBA00023274"/>
    </source>
</evidence>
<dbReference type="RefSeq" id="WP_374036100.1">
    <property type="nucleotide sequence ID" value="NZ_CP169082.1"/>
</dbReference>
<dbReference type="HAMAP" id="MF_00291_B">
    <property type="entry name" value="Ribosomal_uS2_B"/>
    <property type="match status" value="1"/>
</dbReference>
<comment type="similarity">
    <text evidence="1 5 6">Belongs to the universal ribosomal protein uS2 family.</text>
</comment>
<dbReference type="NCBIfam" id="TIGR01011">
    <property type="entry name" value="rpsB_bact"/>
    <property type="match status" value="1"/>
</dbReference>
<dbReference type="PANTHER" id="PTHR12534:SF0">
    <property type="entry name" value="SMALL RIBOSOMAL SUBUNIT PROTEIN US2M"/>
    <property type="match status" value="1"/>
</dbReference>
<dbReference type="Pfam" id="PF00318">
    <property type="entry name" value="Ribosomal_S2"/>
    <property type="match status" value="1"/>
</dbReference>
<evidence type="ECO:0000256" key="6">
    <source>
        <dbReference type="RuleBase" id="RU003631"/>
    </source>
</evidence>
<keyword evidence="3 5" id="KW-0687">Ribonucleoprotein</keyword>
<dbReference type="Gene3D" id="3.40.50.10490">
    <property type="entry name" value="Glucose-6-phosphate isomerase like protein, domain 1"/>
    <property type="match status" value="1"/>
</dbReference>
<evidence type="ECO:0000256" key="2">
    <source>
        <dbReference type="ARBA" id="ARBA00022980"/>
    </source>
</evidence>
<protein>
    <recommendedName>
        <fullName evidence="4 5">Small ribosomal subunit protein uS2</fullName>
    </recommendedName>
</protein>